<evidence type="ECO:0008006" key="3">
    <source>
        <dbReference type="Google" id="ProtNLM"/>
    </source>
</evidence>
<dbReference type="Proteomes" id="UP001197214">
    <property type="component" value="Unassembled WGS sequence"/>
</dbReference>
<accession>A0ABS6XNA4</accession>
<reference evidence="1 2" key="1">
    <citation type="submission" date="2021-07" db="EMBL/GenBank/DDBJ databases">
        <title>Stakelama flava sp. nov., a novel endophytic bacterium isolated from branch of Kandelia candel.</title>
        <authorList>
            <person name="Tuo L."/>
        </authorList>
    </citation>
    <scope>NUCLEOTIDE SEQUENCE [LARGE SCALE GENOMIC DNA]</scope>
    <source>
        <strain evidence="1 2">CBK3Z-3</strain>
    </source>
</reference>
<dbReference type="RefSeq" id="WP_219238363.1">
    <property type="nucleotide sequence ID" value="NZ_JAHWZX010000008.1"/>
</dbReference>
<protein>
    <recommendedName>
        <fullName evidence="3">Transposase</fullName>
    </recommendedName>
</protein>
<dbReference type="EMBL" id="JAHWZX010000008">
    <property type="protein sequence ID" value="MBW4331258.1"/>
    <property type="molecule type" value="Genomic_DNA"/>
</dbReference>
<organism evidence="1 2">
    <name type="scientific">Stakelama flava</name>
    <dbReference type="NCBI Taxonomy" id="2860338"/>
    <lineage>
        <taxon>Bacteria</taxon>
        <taxon>Pseudomonadati</taxon>
        <taxon>Pseudomonadota</taxon>
        <taxon>Alphaproteobacteria</taxon>
        <taxon>Sphingomonadales</taxon>
        <taxon>Sphingomonadaceae</taxon>
        <taxon>Stakelama</taxon>
    </lineage>
</organism>
<evidence type="ECO:0000313" key="2">
    <source>
        <dbReference type="Proteomes" id="UP001197214"/>
    </source>
</evidence>
<name>A0ABS6XNA4_9SPHN</name>
<gene>
    <name evidence="1" type="ORF">KY084_10280</name>
</gene>
<proteinExistence type="predicted"/>
<comment type="caution">
    <text evidence="1">The sequence shown here is derived from an EMBL/GenBank/DDBJ whole genome shotgun (WGS) entry which is preliminary data.</text>
</comment>
<sequence length="52" mass="5795">MNGQREPGQRRYSPSLRVAAEALYGTRAKPALAPVLQAEPRCERAMTDNPRL</sequence>
<evidence type="ECO:0000313" key="1">
    <source>
        <dbReference type="EMBL" id="MBW4331258.1"/>
    </source>
</evidence>
<keyword evidence="2" id="KW-1185">Reference proteome</keyword>